<accession>A0A364Y5H1</accession>
<dbReference type="AlphaFoldDB" id="A0A364Y5H1"/>
<dbReference type="InterPro" id="IPR037883">
    <property type="entry name" value="Knr4/Smi1-like_sf"/>
</dbReference>
<protein>
    <submittedName>
        <fullName evidence="2">SMI1/KNR4 family protein</fullName>
    </submittedName>
</protein>
<reference evidence="2 3" key="1">
    <citation type="submission" date="2018-06" db="EMBL/GenBank/DDBJ databases">
        <title>Chryseolinea flavus sp. nov., a member of the phylum Bacteroidetes isolated from soil.</title>
        <authorList>
            <person name="Li Y."/>
            <person name="Wang J."/>
        </authorList>
    </citation>
    <scope>NUCLEOTIDE SEQUENCE [LARGE SCALE GENOMIC DNA]</scope>
    <source>
        <strain evidence="2 3">SDU1-6</strain>
    </source>
</reference>
<dbReference type="Pfam" id="PF09346">
    <property type="entry name" value="SMI1_KNR4"/>
    <property type="match status" value="1"/>
</dbReference>
<sequence length="139" mass="16124">MTDIELILDAIKWPRRNMQFSSKESIEAKMGFALPADYVFFLSNYAGHESFLKENYFVLWDEAELLSLNEGYEVQHYLANTLAIGSNGGGEMIALQHCEDHRFQIILIPFGSMREKEIVIGDSFTDFLKRMNDGRKWFD</sequence>
<evidence type="ECO:0000313" key="3">
    <source>
        <dbReference type="Proteomes" id="UP000251889"/>
    </source>
</evidence>
<dbReference type="Proteomes" id="UP000251889">
    <property type="component" value="Unassembled WGS sequence"/>
</dbReference>
<name>A0A364Y5H1_9BACT</name>
<comment type="caution">
    <text evidence="2">The sequence shown here is derived from an EMBL/GenBank/DDBJ whole genome shotgun (WGS) entry which is preliminary data.</text>
</comment>
<dbReference type="EMBL" id="QMFY01000002">
    <property type="protein sequence ID" value="RAW02203.1"/>
    <property type="molecule type" value="Genomic_DNA"/>
</dbReference>
<gene>
    <name evidence="2" type="ORF">DQQ10_06585</name>
</gene>
<feature type="domain" description="Knr4/Smi1-like" evidence="1">
    <location>
        <begin position="25"/>
        <end position="129"/>
    </location>
</feature>
<organism evidence="2 3">
    <name type="scientific">Pseudochryseolinea flava</name>
    <dbReference type="NCBI Taxonomy" id="2059302"/>
    <lineage>
        <taxon>Bacteria</taxon>
        <taxon>Pseudomonadati</taxon>
        <taxon>Bacteroidota</taxon>
        <taxon>Cytophagia</taxon>
        <taxon>Cytophagales</taxon>
        <taxon>Fulvivirgaceae</taxon>
        <taxon>Pseudochryseolinea</taxon>
    </lineage>
</organism>
<dbReference type="SUPFAM" id="SSF160631">
    <property type="entry name" value="SMI1/KNR4-like"/>
    <property type="match status" value="1"/>
</dbReference>
<evidence type="ECO:0000259" key="1">
    <source>
        <dbReference type="Pfam" id="PF09346"/>
    </source>
</evidence>
<dbReference type="InterPro" id="IPR018958">
    <property type="entry name" value="Knr4/Smi1-like_dom"/>
</dbReference>
<dbReference type="OrthoDB" id="893746at2"/>
<evidence type="ECO:0000313" key="2">
    <source>
        <dbReference type="EMBL" id="RAW02203.1"/>
    </source>
</evidence>
<keyword evidence="3" id="KW-1185">Reference proteome</keyword>
<proteinExistence type="predicted"/>
<dbReference type="Gene3D" id="3.40.1580.10">
    <property type="entry name" value="SMI1/KNR4-like"/>
    <property type="match status" value="1"/>
</dbReference>